<reference evidence="3" key="1">
    <citation type="submission" date="2021-08" db="EMBL/GenBank/DDBJ databases">
        <title>WGS assembly of Ceratopteris richardii.</title>
        <authorList>
            <person name="Marchant D.B."/>
            <person name="Chen G."/>
            <person name="Jenkins J."/>
            <person name="Shu S."/>
            <person name="Leebens-Mack J."/>
            <person name="Grimwood J."/>
            <person name="Schmutz J."/>
            <person name="Soltis P."/>
            <person name="Soltis D."/>
            <person name="Chen Z.-H."/>
        </authorList>
    </citation>
    <scope>NUCLEOTIDE SEQUENCE</scope>
    <source>
        <strain evidence="3">Whitten #5841</strain>
        <tissue evidence="3">Leaf</tissue>
    </source>
</reference>
<sequence>MHEVSKSVPNPQSPSLPSPHCAPPHLPFPATIPNHPVTPTPPLTSPPPSTSPIPIPYNPLAIISSLQPTPAHNIPSSAPFSAVADTLEHMLELCEEERSSVDSQLAALHRHHTNATTMHTLLASLISYNQELRDHMDHLEEAHKRDQQQLLGLMLGLSHQKMLCEELRKENKDLKAQIQIYRDKF</sequence>
<dbReference type="EMBL" id="CM035425">
    <property type="protein sequence ID" value="KAH7332213.1"/>
    <property type="molecule type" value="Genomic_DNA"/>
</dbReference>
<evidence type="ECO:0000313" key="3">
    <source>
        <dbReference type="EMBL" id="KAH7332213.1"/>
    </source>
</evidence>
<keyword evidence="1" id="KW-0175">Coiled coil</keyword>
<feature type="region of interest" description="Disordered" evidence="2">
    <location>
        <begin position="1"/>
        <end position="52"/>
    </location>
</feature>
<feature type="compositionally biased region" description="Pro residues" evidence="2">
    <location>
        <begin position="11"/>
        <end position="27"/>
    </location>
</feature>
<comment type="caution">
    <text evidence="3">The sequence shown here is derived from an EMBL/GenBank/DDBJ whole genome shotgun (WGS) entry which is preliminary data.</text>
</comment>
<organism evidence="3 4">
    <name type="scientific">Ceratopteris richardii</name>
    <name type="common">Triangle waterfern</name>
    <dbReference type="NCBI Taxonomy" id="49495"/>
    <lineage>
        <taxon>Eukaryota</taxon>
        <taxon>Viridiplantae</taxon>
        <taxon>Streptophyta</taxon>
        <taxon>Embryophyta</taxon>
        <taxon>Tracheophyta</taxon>
        <taxon>Polypodiopsida</taxon>
        <taxon>Polypodiidae</taxon>
        <taxon>Polypodiales</taxon>
        <taxon>Pteridineae</taxon>
        <taxon>Pteridaceae</taxon>
        <taxon>Parkerioideae</taxon>
        <taxon>Ceratopteris</taxon>
    </lineage>
</organism>
<evidence type="ECO:0000313" key="4">
    <source>
        <dbReference type="Proteomes" id="UP000825935"/>
    </source>
</evidence>
<accession>A0A8T2SK06</accession>
<keyword evidence="4" id="KW-1185">Reference proteome</keyword>
<feature type="compositionally biased region" description="Pro residues" evidence="2">
    <location>
        <begin position="36"/>
        <end position="52"/>
    </location>
</feature>
<proteinExistence type="predicted"/>
<dbReference type="Proteomes" id="UP000825935">
    <property type="component" value="Chromosome 20"/>
</dbReference>
<protein>
    <submittedName>
        <fullName evidence="3">Uncharacterized protein</fullName>
    </submittedName>
</protein>
<gene>
    <name evidence="3" type="ORF">KP509_20G075600</name>
</gene>
<dbReference type="AlphaFoldDB" id="A0A8T2SK06"/>
<evidence type="ECO:0000256" key="1">
    <source>
        <dbReference type="SAM" id="Coils"/>
    </source>
</evidence>
<evidence type="ECO:0000256" key="2">
    <source>
        <dbReference type="SAM" id="MobiDB-lite"/>
    </source>
</evidence>
<name>A0A8T2SK06_CERRI</name>
<feature type="coiled-coil region" evidence="1">
    <location>
        <begin position="129"/>
        <end position="184"/>
    </location>
</feature>